<feature type="transmembrane region" description="Helical" evidence="2">
    <location>
        <begin position="60"/>
        <end position="82"/>
    </location>
</feature>
<comment type="caution">
    <text evidence="3">The sequence shown here is derived from an EMBL/GenBank/DDBJ whole genome shotgun (WGS) entry which is preliminary data.</text>
</comment>
<sequence>MICLLWREIRSIHGKTPSLKYAPAAAGCHVRARKESAGGQPCYTSAMSVSPSPPRRPWRWLFILAASVVAHLLVMGWASGYLTLPGGPTDVPAEPLSVALLPPPPPKTAPPPPAPREKPKSKAKPRPRPAPAPATPPQIAGTEPAAPAATATETAEPNAGADVNATAHATSAAEGTGETPPAQQAPPVPWRADPPPPARLEYTVTALREGSNWYGSGRFNWQTDGDRYRISGEASVTILFRITVLNFQSEGRINPQGIMPERYSETPWRKDMAQAWFDRQAGRISFSSSAGSWPLQGGEQDRASVAWQLAALGRGDGSRFVPGGELEIVVAGARHADRWRFSMIGLEEVETPHGRHLAWHLKREPRGGRRDQGIDIWLAPQLEWYPVRVRHNYANGEFLDMSLSELHGAASPTEK</sequence>
<reference evidence="3 4" key="1">
    <citation type="journal article" date="2022" name="Int. J. Syst. Evol. Microbiol.">
        <title>Noviherbaspirillum aridicola sp. nov., isolated from an arid soil in Pakistan.</title>
        <authorList>
            <person name="Khan I.U."/>
            <person name="Saqib M."/>
            <person name="Amin A."/>
            <person name="Hussain F."/>
            <person name="Li L."/>
            <person name="Liu Y.H."/>
            <person name="Fang B.Z."/>
            <person name="Ahmed I."/>
            <person name="Li W.J."/>
        </authorList>
    </citation>
    <scope>NUCLEOTIDE SEQUENCE [LARGE SCALE GENOMIC DNA]</scope>
    <source>
        <strain evidence="3 4">NCCP-691</strain>
    </source>
</reference>
<name>A0ABQ4Q0W8_9BURK</name>
<accession>A0ABQ4Q0W8</accession>
<feature type="compositionally biased region" description="Low complexity" evidence="1">
    <location>
        <begin position="140"/>
        <end position="161"/>
    </location>
</feature>
<feature type="compositionally biased region" description="Pro residues" evidence="1">
    <location>
        <begin position="183"/>
        <end position="197"/>
    </location>
</feature>
<organism evidence="3 4">
    <name type="scientific">Noviherbaspirillum aridicola</name>
    <dbReference type="NCBI Taxonomy" id="2849687"/>
    <lineage>
        <taxon>Bacteria</taxon>
        <taxon>Pseudomonadati</taxon>
        <taxon>Pseudomonadota</taxon>
        <taxon>Betaproteobacteria</taxon>
        <taxon>Burkholderiales</taxon>
        <taxon>Oxalobacteraceae</taxon>
        <taxon>Noviherbaspirillum</taxon>
    </lineage>
</organism>
<dbReference type="Proteomes" id="UP000887222">
    <property type="component" value="Unassembled WGS sequence"/>
</dbReference>
<keyword evidence="4" id="KW-1185">Reference proteome</keyword>
<protein>
    <recommendedName>
        <fullName evidence="5">DUF3108 domain-containing protein</fullName>
    </recommendedName>
</protein>
<gene>
    <name evidence="3" type="ORF">NCCP691_08370</name>
</gene>
<feature type="compositionally biased region" description="Pro residues" evidence="1">
    <location>
        <begin position="101"/>
        <end position="114"/>
    </location>
</feature>
<evidence type="ECO:0000256" key="1">
    <source>
        <dbReference type="SAM" id="MobiDB-lite"/>
    </source>
</evidence>
<evidence type="ECO:0000256" key="2">
    <source>
        <dbReference type="SAM" id="Phobius"/>
    </source>
</evidence>
<evidence type="ECO:0000313" key="3">
    <source>
        <dbReference type="EMBL" id="GIZ50823.1"/>
    </source>
</evidence>
<keyword evidence="2" id="KW-0472">Membrane</keyword>
<dbReference type="InterPro" id="IPR021457">
    <property type="entry name" value="DUF3108"/>
</dbReference>
<feature type="region of interest" description="Disordered" evidence="1">
    <location>
        <begin position="94"/>
        <end position="197"/>
    </location>
</feature>
<dbReference type="Pfam" id="PF11306">
    <property type="entry name" value="DUF3108"/>
    <property type="match status" value="1"/>
</dbReference>
<keyword evidence="2" id="KW-1133">Transmembrane helix</keyword>
<keyword evidence="2" id="KW-0812">Transmembrane</keyword>
<dbReference type="RefSeq" id="WP_220806994.1">
    <property type="nucleotide sequence ID" value="NZ_BPMK01000003.1"/>
</dbReference>
<proteinExistence type="predicted"/>
<evidence type="ECO:0000313" key="4">
    <source>
        <dbReference type="Proteomes" id="UP000887222"/>
    </source>
</evidence>
<evidence type="ECO:0008006" key="5">
    <source>
        <dbReference type="Google" id="ProtNLM"/>
    </source>
</evidence>
<dbReference type="EMBL" id="BPMK01000003">
    <property type="protein sequence ID" value="GIZ50823.1"/>
    <property type="molecule type" value="Genomic_DNA"/>
</dbReference>